<sequence>SYLSEDEDIYLQNEKRLTNEGNIEPEDFELVQSENVAEEQNIATNFDEEEITPSRKSSKAENVANDVILKHQDSSSTMTGGSQYSPEGSEAERSSQSTVIRVPSFLPEDFKEEDYAAQKSDDEELVTSETPMTATHPLIFEDERSLINRFDDQEVTTEIKEKKIPEENVLSENAELHRTTEENSKATTGIKDIVDSESVSGDHFESPMIPEQKDISEEAVPRNLESVSGYPETEFTGEASELQKGDEITEEPLQQRPADIPYPLEKEEEKDEPGLATKIAGAVAGVTVG</sequence>
<dbReference type="WBParaSite" id="PS1159_v2.g13054.t1">
    <property type="protein sequence ID" value="PS1159_v2.g13054.t1"/>
    <property type="gene ID" value="PS1159_v2.g13054"/>
</dbReference>
<evidence type="ECO:0000313" key="1">
    <source>
        <dbReference type="Proteomes" id="UP000887580"/>
    </source>
</evidence>
<dbReference type="Proteomes" id="UP000887580">
    <property type="component" value="Unplaced"/>
</dbReference>
<accession>A0AC35F2Y8</accession>
<evidence type="ECO:0000313" key="2">
    <source>
        <dbReference type="WBParaSite" id="PS1159_v2.g13054.t1"/>
    </source>
</evidence>
<protein>
    <submittedName>
        <fullName evidence="2">Uncharacterized protein</fullName>
    </submittedName>
</protein>
<proteinExistence type="predicted"/>
<name>A0AC35F2Y8_9BILA</name>
<organism evidence="1 2">
    <name type="scientific">Panagrolaimus sp. PS1159</name>
    <dbReference type="NCBI Taxonomy" id="55785"/>
    <lineage>
        <taxon>Eukaryota</taxon>
        <taxon>Metazoa</taxon>
        <taxon>Ecdysozoa</taxon>
        <taxon>Nematoda</taxon>
        <taxon>Chromadorea</taxon>
        <taxon>Rhabditida</taxon>
        <taxon>Tylenchina</taxon>
        <taxon>Panagrolaimomorpha</taxon>
        <taxon>Panagrolaimoidea</taxon>
        <taxon>Panagrolaimidae</taxon>
        <taxon>Panagrolaimus</taxon>
    </lineage>
</organism>
<reference evidence="2" key="1">
    <citation type="submission" date="2022-11" db="UniProtKB">
        <authorList>
            <consortium name="WormBaseParasite"/>
        </authorList>
    </citation>
    <scope>IDENTIFICATION</scope>
</reference>